<dbReference type="CDD" id="cd03443">
    <property type="entry name" value="PaaI_thioesterase"/>
    <property type="match status" value="1"/>
</dbReference>
<dbReference type="SUPFAM" id="SSF54637">
    <property type="entry name" value="Thioesterase/thiol ester dehydrase-isomerase"/>
    <property type="match status" value="1"/>
</dbReference>
<name>A0A7I7QK35_9MYCO</name>
<feature type="domain" description="Thioesterase" evidence="1">
    <location>
        <begin position="35"/>
        <end position="112"/>
    </location>
</feature>
<reference evidence="2 3" key="1">
    <citation type="journal article" date="2019" name="Emerg. Microbes Infect.">
        <title>Comprehensive subspecies identification of 175 nontuberculous mycobacteria species based on 7547 genomic profiles.</title>
        <authorList>
            <person name="Matsumoto Y."/>
            <person name="Kinjo T."/>
            <person name="Motooka D."/>
            <person name="Nabeya D."/>
            <person name="Jung N."/>
            <person name="Uechi K."/>
            <person name="Horii T."/>
            <person name="Iida T."/>
            <person name="Fujita J."/>
            <person name="Nakamura S."/>
        </authorList>
    </citation>
    <scope>NUCLEOTIDE SEQUENCE [LARGE SCALE GENOMIC DNA]</scope>
    <source>
        <strain evidence="2 3">JCM 17899</strain>
    </source>
</reference>
<evidence type="ECO:0000313" key="3">
    <source>
        <dbReference type="Proteomes" id="UP000467193"/>
    </source>
</evidence>
<accession>A0A7I7QK35</accession>
<proteinExistence type="predicted"/>
<dbReference type="Pfam" id="PF03061">
    <property type="entry name" value="4HBT"/>
    <property type="match status" value="1"/>
</dbReference>
<dbReference type="InterPro" id="IPR029069">
    <property type="entry name" value="HotDog_dom_sf"/>
</dbReference>
<organism evidence="2 3">
    <name type="scientific">Mycolicibacterium sediminis</name>
    <dbReference type="NCBI Taxonomy" id="1286180"/>
    <lineage>
        <taxon>Bacteria</taxon>
        <taxon>Bacillati</taxon>
        <taxon>Actinomycetota</taxon>
        <taxon>Actinomycetes</taxon>
        <taxon>Mycobacteriales</taxon>
        <taxon>Mycobacteriaceae</taxon>
        <taxon>Mycolicibacterium</taxon>
    </lineage>
</organism>
<dbReference type="InterPro" id="IPR006683">
    <property type="entry name" value="Thioestr_dom"/>
</dbReference>
<evidence type="ECO:0000259" key="1">
    <source>
        <dbReference type="Pfam" id="PF03061"/>
    </source>
</evidence>
<dbReference type="KEGG" id="msei:MSEDJ_07080"/>
<dbReference type="RefSeq" id="WP_308206645.1">
    <property type="nucleotide sequence ID" value="NZ_AP022588.1"/>
</dbReference>
<dbReference type="Proteomes" id="UP000467193">
    <property type="component" value="Chromosome"/>
</dbReference>
<keyword evidence="3" id="KW-1185">Reference proteome</keyword>
<sequence length="125" mass="12805">MCGLAAMMAAGPPVVDDRTVVLPQLVDPVIDNSIGVVHGGIASTGLEVVASAAVNAGRRDDPLVTASLRVNFLRRFVAGGSEPGSQTRYVGSTLRVGRRSGVADAQAIGSDGKIALTARLTAYRC</sequence>
<dbReference type="EMBL" id="AP022588">
    <property type="protein sequence ID" value="BBY26612.1"/>
    <property type="molecule type" value="Genomic_DNA"/>
</dbReference>
<gene>
    <name evidence="2" type="ORF">MSEDJ_07080</name>
</gene>
<dbReference type="AlphaFoldDB" id="A0A7I7QK35"/>
<evidence type="ECO:0000313" key="2">
    <source>
        <dbReference type="EMBL" id="BBY26612.1"/>
    </source>
</evidence>
<dbReference type="Gene3D" id="3.10.129.10">
    <property type="entry name" value="Hotdog Thioesterase"/>
    <property type="match status" value="1"/>
</dbReference>
<protein>
    <recommendedName>
        <fullName evidence="1">Thioesterase domain-containing protein</fullName>
    </recommendedName>
</protein>